<accession>A0A2U1B5U6</accession>
<dbReference type="Proteomes" id="UP000245466">
    <property type="component" value="Unassembled WGS sequence"/>
</dbReference>
<evidence type="ECO:0000313" key="1">
    <source>
        <dbReference type="EMBL" id="PVY44054.1"/>
    </source>
</evidence>
<name>A0A2U1B5U6_9BACT</name>
<organism evidence="1 2">
    <name type="scientific">Pontibacter virosus</name>
    <dbReference type="NCBI Taxonomy" id="1765052"/>
    <lineage>
        <taxon>Bacteria</taxon>
        <taxon>Pseudomonadati</taxon>
        <taxon>Bacteroidota</taxon>
        <taxon>Cytophagia</taxon>
        <taxon>Cytophagales</taxon>
        <taxon>Hymenobacteraceae</taxon>
        <taxon>Pontibacter</taxon>
    </lineage>
</organism>
<dbReference type="AlphaFoldDB" id="A0A2U1B5U6"/>
<comment type="caution">
    <text evidence="1">The sequence shown here is derived from an EMBL/GenBank/DDBJ whole genome shotgun (WGS) entry which is preliminary data.</text>
</comment>
<proteinExistence type="predicted"/>
<sequence>MKRNKNPHPAKDGGLKNDACTRRYTLVFEVSHTGHHHGHVVGITVVD</sequence>
<dbReference type="EMBL" id="QEKI01000001">
    <property type="protein sequence ID" value="PVY44054.1"/>
    <property type="molecule type" value="Genomic_DNA"/>
</dbReference>
<protein>
    <submittedName>
        <fullName evidence="1">Uncharacterized protein</fullName>
    </submittedName>
</protein>
<keyword evidence="2" id="KW-1185">Reference proteome</keyword>
<evidence type="ECO:0000313" key="2">
    <source>
        <dbReference type="Proteomes" id="UP000245466"/>
    </source>
</evidence>
<gene>
    <name evidence="1" type="ORF">C8E01_101416</name>
</gene>
<reference evidence="1 2" key="1">
    <citation type="submission" date="2018-04" db="EMBL/GenBank/DDBJ databases">
        <title>Genomic Encyclopedia of Type Strains, Phase IV (KMG-IV): sequencing the most valuable type-strain genomes for metagenomic binning, comparative biology and taxonomic classification.</title>
        <authorList>
            <person name="Goeker M."/>
        </authorList>
    </citation>
    <scope>NUCLEOTIDE SEQUENCE [LARGE SCALE GENOMIC DNA]</scope>
    <source>
        <strain evidence="1 2">DSM 100231</strain>
    </source>
</reference>